<feature type="transmembrane region" description="Helical" evidence="8">
    <location>
        <begin position="41"/>
        <end position="61"/>
    </location>
</feature>
<evidence type="ECO:0000256" key="5">
    <source>
        <dbReference type="ARBA" id="ARBA00022989"/>
    </source>
</evidence>
<keyword evidence="2" id="KW-1003">Cell membrane</keyword>
<keyword evidence="3" id="KW-0808">Transferase</keyword>
<evidence type="ECO:0000313" key="9">
    <source>
        <dbReference type="EMBL" id="QGU05789.1"/>
    </source>
</evidence>
<feature type="transmembrane region" description="Helical" evidence="8">
    <location>
        <begin position="160"/>
        <end position="181"/>
    </location>
</feature>
<comment type="subcellular location">
    <subcellularLocation>
        <location evidence="1">Cell membrane</location>
        <topology evidence="1">Multi-pass membrane protein</topology>
    </subcellularLocation>
</comment>
<feature type="transmembrane region" description="Helical" evidence="8">
    <location>
        <begin position="357"/>
        <end position="373"/>
    </location>
</feature>
<evidence type="ECO:0000256" key="4">
    <source>
        <dbReference type="ARBA" id="ARBA00022692"/>
    </source>
</evidence>
<evidence type="ECO:0000256" key="6">
    <source>
        <dbReference type="ARBA" id="ARBA00023136"/>
    </source>
</evidence>
<evidence type="ECO:0008006" key="11">
    <source>
        <dbReference type="Google" id="ProtNLM"/>
    </source>
</evidence>
<dbReference type="KEGG" id="ccoe:CETAM_12820"/>
<keyword evidence="5 8" id="KW-1133">Transmembrane helix</keyword>
<proteinExistence type="inferred from homology"/>
<dbReference type="Proteomes" id="UP000425178">
    <property type="component" value="Chromosome"/>
</dbReference>
<feature type="transmembrane region" description="Helical" evidence="8">
    <location>
        <begin position="424"/>
        <end position="444"/>
    </location>
</feature>
<evidence type="ECO:0000256" key="3">
    <source>
        <dbReference type="ARBA" id="ARBA00022679"/>
    </source>
</evidence>
<dbReference type="GO" id="GO:0005886">
    <property type="term" value="C:plasma membrane"/>
    <property type="evidence" value="ECO:0007669"/>
    <property type="project" value="UniProtKB-SubCell"/>
</dbReference>
<evidence type="ECO:0000256" key="2">
    <source>
        <dbReference type="ARBA" id="ARBA00022475"/>
    </source>
</evidence>
<dbReference type="InterPro" id="IPR018584">
    <property type="entry name" value="GT87"/>
</dbReference>
<evidence type="ECO:0000256" key="7">
    <source>
        <dbReference type="ARBA" id="ARBA00024033"/>
    </source>
</evidence>
<dbReference type="RefSeq" id="WP_156229193.1">
    <property type="nucleotide sequence ID" value="NZ_CP046453.1"/>
</dbReference>
<evidence type="ECO:0000256" key="8">
    <source>
        <dbReference type="SAM" id="Phobius"/>
    </source>
</evidence>
<name>A0A6B8VRU6_9CORY</name>
<accession>A0A6B8VRU6</accession>
<keyword evidence="10" id="KW-1185">Reference proteome</keyword>
<comment type="similarity">
    <text evidence="7">Belongs to the glycosyltransferase 87 family.</text>
</comment>
<feature type="transmembrane region" description="Helical" evidence="8">
    <location>
        <begin position="393"/>
        <end position="412"/>
    </location>
</feature>
<evidence type="ECO:0000256" key="1">
    <source>
        <dbReference type="ARBA" id="ARBA00004651"/>
    </source>
</evidence>
<keyword evidence="6 8" id="KW-0472">Membrane</keyword>
<dbReference type="PIRSF" id="PIRSF010361">
    <property type="entry name" value="UCP010361"/>
    <property type="match status" value="1"/>
</dbReference>
<evidence type="ECO:0000313" key="10">
    <source>
        <dbReference type="Proteomes" id="UP000425178"/>
    </source>
</evidence>
<dbReference type="AlphaFoldDB" id="A0A6B8VRU6"/>
<feature type="transmembrane region" description="Helical" evidence="8">
    <location>
        <begin position="325"/>
        <end position="345"/>
    </location>
</feature>
<dbReference type="EMBL" id="CP046453">
    <property type="protein sequence ID" value="QGU05789.1"/>
    <property type="molecule type" value="Genomic_DNA"/>
</dbReference>
<reference evidence="9 10" key="1">
    <citation type="journal article" date="2021" name="Int. J. Syst. Evol. Microbiol.">
        <title>Classification of three corynebacterial strains isolated from a small paddock in North Rhine-Westphalia: proposal of &lt;i&gt;Corynebacterium kalinowskii&lt;/i&gt; sp. nov., &lt;i&gt;Corynebacterium comes&lt;/i&gt; sp. nov. and &lt;i&gt;Corynebacterium occultum&lt;/i&gt; sp. nov.</title>
        <authorList>
            <person name="Schaffert L."/>
            <person name="Ruwe M."/>
            <person name="Milse J."/>
            <person name="Hanuschka K."/>
            <person name="Ortseifen V."/>
            <person name="Droste J."/>
            <person name="Brandt D."/>
            <person name="Schl L."/>
            <person name="Kutter Y."/>
            <person name="Vinke S."/>
            <person name="Vieh P."/>
            <person name="Jacob L."/>
            <person name="L N.C."/>
            <person name="Schulte-Berndt E."/>
            <person name="Hain C."/>
            <person name="Linder M."/>
            <person name="Schmidt P."/>
            <person name="Wollenschl L."/>
            <person name="Luttermann T."/>
            <person name="Thieme E."/>
            <person name="Hassa J."/>
            <person name="Haak M."/>
            <person name="Wittchen M."/>
            <person name="Mentz A."/>
            <person name="Persicke M."/>
            <person name="Busche T."/>
            <person name="R C."/>
        </authorList>
    </citation>
    <scope>NUCLEOTIDE SEQUENCE [LARGE SCALE GENOMIC DNA]</scope>
    <source>
        <strain evidence="9 10">2019</strain>
    </source>
</reference>
<keyword evidence="4 8" id="KW-0812">Transmembrane</keyword>
<sequence length="475" mass="52549">MQTSHLPERISPAATEPVAAGVISFLGGPVGRFAAVGRQRWWTPLRVIVSVALVFLSFGFLSKARCLEGTRGEDGLISLDWSGNRHYVAACYNDITPLYAGRGLDRGGFPYAFSWVEGDLTRYLEYPVLAGVFQWFMAGLSRLTYPLVELTPLIIPAASWYFALTALAMSGMWVFTIRLVAELAGNRIWDTVLVAASPLVIVHAFTNWDIPSVMFVVGALHAVSRGRPGLAGVLIGLGTAFKLWPLYLLGAYLVLAVRDRRPVPFLTMLVTSALTWLAVNVPVMVMYPVAWSEFLRLNSERGFEWTTIYAIISRNTFLPDLPVPVLNTVSFALFAAACLAIAVLGLRASRRPRVAELFFLIIVAFLLFNKVWSPQYSLWLIVPAVLALPRWRLLLTWMFVDALVWPILMWHMLGTDDNGIPAELLDAVLIARLVILVTMTVLVVRQMLGHEVDEVAAAHQGRDPLALPDPAPGRP</sequence>
<protein>
    <recommendedName>
        <fullName evidence="11">DUF2029 domain-containing protein</fullName>
    </recommendedName>
</protein>
<dbReference type="Pfam" id="PF09594">
    <property type="entry name" value="GT87"/>
    <property type="match status" value="1"/>
</dbReference>
<feature type="transmembrane region" description="Helical" evidence="8">
    <location>
        <begin position="266"/>
        <end position="290"/>
    </location>
</feature>
<feature type="transmembrane region" description="Helical" evidence="8">
    <location>
        <begin position="230"/>
        <end position="254"/>
    </location>
</feature>
<feature type="transmembrane region" description="Helical" evidence="8">
    <location>
        <begin position="188"/>
        <end position="210"/>
    </location>
</feature>
<organism evidence="9 10">
    <name type="scientific">Corynebacterium comes</name>
    <dbReference type="NCBI Taxonomy" id="2675218"/>
    <lineage>
        <taxon>Bacteria</taxon>
        <taxon>Bacillati</taxon>
        <taxon>Actinomycetota</taxon>
        <taxon>Actinomycetes</taxon>
        <taxon>Mycobacteriales</taxon>
        <taxon>Corynebacteriaceae</taxon>
        <taxon>Corynebacterium</taxon>
    </lineage>
</organism>
<dbReference type="InterPro" id="IPR016570">
    <property type="entry name" value="UCP010361"/>
</dbReference>
<gene>
    <name evidence="9" type="ORF">CETAM_12820</name>
</gene>
<dbReference type="GO" id="GO:0016758">
    <property type="term" value="F:hexosyltransferase activity"/>
    <property type="evidence" value="ECO:0007669"/>
    <property type="project" value="InterPro"/>
</dbReference>